<comment type="caution">
    <text evidence="1">The sequence shown here is derived from an EMBL/GenBank/DDBJ whole genome shotgun (WGS) entry which is preliminary data.</text>
</comment>
<gene>
    <name evidence="1" type="ORF">Patl1_11729</name>
</gene>
<evidence type="ECO:0000313" key="2">
    <source>
        <dbReference type="Proteomes" id="UP001164250"/>
    </source>
</evidence>
<accession>A0ACC1A6B5</accession>
<name>A0ACC1A6B5_9ROSI</name>
<dbReference type="Proteomes" id="UP001164250">
    <property type="component" value="Chromosome 12"/>
</dbReference>
<reference evidence="2" key="1">
    <citation type="journal article" date="2023" name="G3 (Bethesda)">
        <title>Genome assembly and association tests identify interacting loci associated with vigor, precocity, and sex in interspecific pistachio rootstocks.</title>
        <authorList>
            <person name="Palmer W."/>
            <person name="Jacygrad E."/>
            <person name="Sagayaradj S."/>
            <person name="Cavanaugh K."/>
            <person name="Han R."/>
            <person name="Bertier L."/>
            <person name="Beede B."/>
            <person name="Kafkas S."/>
            <person name="Golino D."/>
            <person name="Preece J."/>
            <person name="Michelmore R."/>
        </authorList>
    </citation>
    <scope>NUCLEOTIDE SEQUENCE [LARGE SCALE GENOMIC DNA]</scope>
</reference>
<dbReference type="EMBL" id="CM047908">
    <property type="protein sequence ID" value="KAJ0081832.1"/>
    <property type="molecule type" value="Genomic_DNA"/>
</dbReference>
<keyword evidence="2" id="KW-1185">Reference proteome</keyword>
<proteinExistence type="predicted"/>
<organism evidence="1 2">
    <name type="scientific">Pistacia atlantica</name>
    <dbReference type="NCBI Taxonomy" id="434234"/>
    <lineage>
        <taxon>Eukaryota</taxon>
        <taxon>Viridiplantae</taxon>
        <taxon>Streptophyta</taxon>
        <taxon>Embryophyta</taxon>
        <taxon>Tracheophyta</taxon>
        <taxon>Spermatophyta</taxon>
        <taxon>Magnoliopsida</taxon>
        <taxon>eudicotyledons</taxon>
        <taxon>Gunneridae</taxon>
        <taxon>Pentapetalae</taxon>
        <taxon>rosids</taxon>
        <taxon>malvids</taxon>
        <taxon>Sapindales</taxon>
        <taxon>Anacardiaceae</taxon>
        <taxon>Pistacia</taxon>
    </lineage>
</organism>
<protein>
    <submittedName>
        <fullName evidence="1">Uncharacterized protein</fullName>
    </submittedName>
</protein>
<evidence type="ECO:0000313" key="1">
    <source>
        <dbReference type="EMBL" id="KAJ0081832.1"/>
    </source>
</evidence>
<sequence length="419" mass="46245">MLIMGKLALGSNNFSGTLPSELGNLVKLEQMWAFDCSLTGKIRDFIGKWELDQSYNTLCLDLSILIILLTSLQITDINNVSSSLDFIKNMKNLIILSLRDSLINGSIPSDIGEYQSLQTLFEENFTMCGKARDRVKMSIERKEFQITIVTGTFIFAIADSSFAIKCGGGDALKVDKIVYEVDGYDLGGASFVVLDTEKWAVSDAGWYPDGKFNTHVQNTGSQGTDTTIPELYRVSRQSPGSLRYYKLSLENGPYNVSLSFAFGDQGSLTWKSHGRHVFDIYIQETLRSKDFDISKKAGGDRRAITEKFNAMVTENYLEIQLFWAGKGTCCIPTGGSYGPLISALSVIPGEPDFTPTVGIARKKNQTWLVVVLLGIGPQPKTFSYAELGSATKDFKSPNKLGEGGFGPVYKVSFISYIYK</sequence>